<dbReference type="Proteomes" id="UP000317716">
    <property type="component" value="Unassembled WGS sequence"/>
</dbReference>
<organism evidence="2 3">
    <name type="scientific">Eiseniibacteriota bacterium</name>
    <dbReference type="NCBI Taxonomy" id="2212470"/>
    <lineage>
        <taxon>Bacteria</taxon>
        <taxon>Candidatus Eiseniibacteriota</taxon>
    </lineage>
</organism>
<gene>
    <name evidence="2" type="ORF">E6K72_06835</name>
</gene>
<dbReference type="AlphaFoldDB" id="A0A538SUS9"/>
<proteinExistence type="predicted"/>
<evidence type="ECO:0008006" key="4">
    <source>
        <dbReference type="Google" id="ProtNLM"/>
    </source>
</evidence>
<sequence>MEVPIASAVLVVLLFSRIRGLDRAAPSRFDRSLPFFLLVSLCVLAVRLPRIVWSGELNVDESQMIAQAMRYLAHPVPWRDVDGTTGGPLDSLLLCPALLLGAGATWPTARIVLWACNCLTLVFLYRALRPFGTRKRCQLALMPAIFFYAFAVNANFAHYSSETLSCLLIAVCLALLSTERQASRPSLLRPLLLGLAAGATPFAKLQAGPVALFLVAVGSIIIVRPADAARASRPRWTGLAALFAGVLLIPGAILGTVVASGAARDFWHSYVLASVAYAGQEGVARKLRNLAYLFMAPADFRPFAIGVALLLGVSWLTLRARGSRLEERMRRPLLVVAAQCLLTLICIAIAGKSFLHYALLLVPPLALLAGLGWLAATAPGRDQGGADVAPVTSRPLLAALAVAMALQIVMPARYLRAVATGVLPRGHAPVSAVAQSILSVREPGDQLSVWGWVPAYYVETGLVPATRDAVGHYVVSPGPYQDYFRNRYLADLEGSRPAFFVDAVATSMFGWGWSEKEAHEGFPALAEFIDRDYRLWKSVRYSPAGTPVRLYLLRARAAKLGLGAALDTTIGRAP</sequence>
<keyword evidence="1" id="KW-0472">Membrane</keyword>
<feature type="transmembrane region" description="Helical" evidence="1">
    <location>
        <begin position="396"/>
        <end position="415"/>
    </location>
</feature>
<dbReference type="EMBL" id="VBOS01000231">
    <property type="protein sequence ID" value="TMQ55147.1"/>
    <property type="molecule type" value="Genomic_DNA"/>
</dbReference>
<feature type="transmembrane region" description="Helical" evidence="1">
    <location>
        <begin position="238"/>
        <end position="263"/>
    </location>
</feature>
<protein>
    <recommendedName>
        <fullName evidence="4">Glycosyltransferase RgtA/B/C/D-like domain-containing protein</fullName>
    </recommendedName>
</protein>
<comment type="caution">
    <text evidence="2">The sequence shown here is derived from an EMBL/GenBank/DDBJ whole genome shotgun (WGS) entry which is preliminary data.</text>
</comment>
<feature type="transmembrane region" description="Helical" evidence="1">
    <location>
        <begin position="140"/>
        <end position="156"/>
    </location>
</feature>
<evidence type="ECO:0000256" key="1">
    <source>
        <dbReference type="SAM" id="Phobius"/>
    </source>
</evidence>
<feature type="transmembrane region" description="Helical" evidence="1">
    <location>
        <begin position="111"/>
        <end position="128"/>
    </location>
</feature>
<reference evidence="2 3" key="1">
    <citation type="journal article" date="2019" name="Nat. Microbiol.">
        <title>Mediterranean grassland soil C-N compound turnover is dependent on rainfall and depth, and is mediated by genomically divergent microorganisms.</title>
        <authorList>
            <person name="Diamond S."/>
            <person name="Andeer P.F."/>
            <person name="Li Z."/>
            <person name="Crits-Christoph A."/>
            <person name="Burstein D."/>
            <person name="Anantharaman K."/>
            <person name="Lane K.R."/>
            <person name="Thomas B.C."/>
            <person name="Pan C."/>
            <person name="Northen T.R."/>
            <person name="Banfield J.F."/>
        </authorList>
    </citation>
    <scope>NUCLEOTIDE SEQUENCE [LARGE SCALE GENOMIC DNA]</scope>
    <source>
        <strain evidence="2">WS_2</strain>
    </source>
</reference>
<accession>A0A538SUS9</accession>
<feature type="transmembrane region" description="Helical" evidence="1">
    <location>
        <begin position="357"/>
        <end position="376"/>
    </location>
</feature>
<name>A0A538SUS9_UNCEI</name>
<feature type="transmembrane region" description="Helical" evidence="1">
    <location>
        <begin position="34"/>
        <end position="53"/>
    </location>
</feature>
<feature type="transmembrane region" description="Helical" evidence="1">
    <location>
        <begin position="332"/>
        <end position="351"/>
    </location>
</feature>
<keyword evidence="1" id="KW-1133">Transmembrane helix</keyword>
<feature type="transmembrane region" description="Helical" evidence="1">
    <location>
        <begin position="209"/>
        <end position="226"/>
    </location>
</feature>
<evidence type="ECO:0000313" key="2">
    <source>
        <dbReference type="EMBL" id="TMQ55147.1"/>
    </source>
</evidence>
<keyword evidence="1" id="KW-0812">Transmembrane</keyword>
<feature type="transmembrane region" description="Helical" evidence="1">
    <location>
        <begin position="300"/>
        <end position="320"/>
    </location>
</feature>
<evidence type="ECO:0000313" key="3">
    <source>
        <dbReference type="Proteomes" id="UP000317716"/>
    </source>
</evidence>